<gene>
    <name evidence="2" type="ORF">KH389_16255</name>
</gene>
<dbReference type="CDD" id="cd00093">
    <property type="entry name" value="HTH_XRE"/>
    <property type="match status" value="1"/>
</dbReference>
<dbReference type="Pfam" id="PF01381">
    <property type="entry name" value="HTH_3"/>
    <property type="match status" value="1"/>
</dbReference>
<dbReference type="RefSeq" id="WP_100633676.1">
    <property type="nucleotide sequence ID" value="NZ_CP074676.1"/>
</dbReference>
<dbReference type="EMBL" id="CP074676">
    <property type="protein sequence ID" value="QVL16969.1"/>
    <property type="molecule type" value="Genomic_DNA"/>
</dbReference>
<proteinExistence type="predicted"/>
<organism evidence="2 3">
    <name type="scientific">Pseudomonas qingdaonensis</name>
    <dbReference type="NCBI Taxonomy" id="2056231"/>
    <lineage>
        <taxon>Bacteria</taxon>
        <taxon>Pseudomonadati</taxon>
        <taxon>Pseudomonadota</taxon>
        <taxon>Gammaproteobacteria</taxon>
        <taxon>Pseudomonadales</taxon>
        <taxon>Pseudomonadaceae</taxon>
        <taxon>Pseudomonas</taxon>
    </lineage>
</organism>
<dbReference type="SUPFAM" id="SSF47413">
    <property type="entry name" value="lambda repressor-like DNA-binding domains"/>
    <property type="match status" value="1"/>
</dbReference>
<protein>
    <submittedName>
        <fullName evidence="2">Helix-turn-helix domain-containing protein</fullName>
    </submittedName>
</protein>
<dbReference type="Gene3D" id="1.10.260.40">
    <property type="entry name" value="lambda repressor-like DNA-binding domains"/>
    <property type="match status" value="1"/>
</dbReference>
<dbReference type="GeneID" id="87481816"/>
<evidence type="ECO:0000313" key="3">
    <source>
        <dbReference type="Proteomes" id="UP000678154"/>
    </source>
</evidence>
<feature type="domain" description="HTH cro/C1-type" evidence="1">
    <location>
        <begin position="11"/>
        <end position="63"/>
    </location>
</feature>
<name>A0ABX8DL92_9PSED</name>
<dbReference type="Proteomes" id="UP000678154">
    <property type="component" value="Chromosome"/>
</dbReference>
<sequence length="150" mass="15913">MSIQEGFAAALRLIRMTKGLNQKDLSGTVTGSHVSQLESGKTYPTVKVAGDLAQALDLSPSALLAVAMACDSGATPRAVLLQAIKDLESLGLIDQVPPASADALDGTHPTSLRAAAVRAKVQELKRQGLKQVEVAKELELPRTTVQRHWH</sequence>
<evidence type="ECO:0000313" key="2">
    <source>
        <dbReference type="EMBL" id="QVL16969.1"/>
    </source>
</evidence>
<dbReference type="InterPro" id="IPR010982">
    <property type="entry name" value="Lambda_DNA-bd_dom_sf"/>
</dbReference>
<dbReference type="InterPro" id="IPR001387">
    <property type="entry name" value="Cro/C1-type_HTH"/>
</dbReference>
<dbReference type="SMART" id="SM00530">
    <property type="entry name" value="HTH_XRE"/>
    <property type="match status" value="1"/>
</dbReference>
<dbReference type="PROSITE" id="PS50943">
    <property type="entry name" value="HTH_CROC1"/>
    <property type="match status" value="1"/>
</dbReference>
<evidence type="ECO:0000259" key="1">
    <source>
        <dbReference type="PROSITE" id="PS50943"/>
    </source>
</evidence>
<accession>A0ABX8DL92</accession>
<reference evidence="2 3" key="1">
    <citation type="journal article" date="2016" name="J. Hazard. Mater.">
        <title>A newly isolated Pseudomonas putida S-1 strain for batch-mode-propanethiol degradation and continuous treatment of propanethiol-containing waste gas.</title>
        <authorList>
            <person name="Chen D.Z."/>
            <person name="Sun Y.M."/>
            <person name="Han L.M."/>
            <person name="Chen J."/>
            <person name="Ye J.X."/>
            <person name="Chen J.M."/>
        </authorList>
    </citation>
    <scope>NUCLEOTIDE SEQUENCE [LARGE SCALE GENOMIC DNA]</scope>
    <source>
        <strain evidence="2 3">S-1</strain>
    </source>
</reference>
<keyword evidence="3" id="KW-1185">Reference proteome</keyword>